<name>W5W566_9PSEU</name>
<dbReference type="Pfam" id="PF07905">
    <property type="entry name" value="PucR"/>
    <property type="match status" value="1"/>
</dbReference>
<sequence>MTTTLAALLRRPELGLVVRAGARGLDRPVHWVHTSELIDPVDFLEGGELLLTTGIGAGRTRSAQVEYVRRLHAAGVAGLGVGTGLTWSRVPAALATEAEDLGLPVLEVPREVPFIAISKAVAAAVAAEQYAEVTRAYQAQRALTSAAVRTDGANAVVRQLARRLSAWVLLLDHRGAVRTGRAEHAEALRPELARLRAAAPPSSSTFSLGGNEITVQALGAGRRVRGFLAVGRQHRLSPTEQHVLTTAAALLTVGFERSNALDAAQRTLRTGLLRLALGGQHELALSVAGELWGDPPAAPLHVAVLGGTGRGAAIDLLEDRGDALFHADLDGELVLLLAEVTPLAELREVHVGVSEPTDYADLGRAHEQARRALGAARRSGAALVHFAELAAGGVLHLVDESAARAFAESLLAPLLAHDATGRGELVTSLRAWLGQHGQWDPAAARLGVHRHTLRHRIGRVEQLLGRSLDSADLRAELWLALRALP</sequence>
<dbReference type="PANTHER" id="PTHR33744:SF1">
    <property type="entry name" value="DNA-BINDING TRANSCRIPTIONAL ACTIVATOR ADER"/>
    <property type="match status" value="1"/>
</dbReference>
<dbReference type="RefSeq" id="WP_025356502.1">
    <property type="nucleotide sequence ID" value="NZ_CP007155.1"/>
</dbReference>
<dbReference type="EMBL" id="CP007155">
    <property type="protein sequence ID" value="AHH96368.1"/>
    <property type="molecule type" value="Genomic_DNA"/>
</dbReference>
<evidence type="ECO:0000313" key="4">
    <source>
        <dbReference type="Proteomes" id="UP000019225"/>
    </source>
</evidence>
<dbReference type="PATRIC" id="fig|1449976.3.peg.3012"/>
<dbReference type="InterPro" id="IPR012914">
    <property type="entry name" value="PucR_dom"/>
</dbReference>
<feature type="domain" description="PucR C-terminal helix-turn-helix" evidence="2">
    <location>
        <begin position="425"/>
        <end position="483"/>
    </location>
</feature>
<dbReference type="eggNOG" id="COG2508">
    <property type="taxonomic scope" value="Bacteria"/>
</dbReference>
<dbReference type="STRING" id="1449976.KALB_3000"/>
<evidence type="ECO:0000259" key="1">
    <source>
        <dbReference type="Pfam" id="PF07905"/>
    </source>
</evidence>
<feature type="domain" description="Purine catabolism PurC-like" evidence="1">
    <location>
        <begin position="8"/>
        <end position="124"/>
    </location>
</feature>
<protein>
    <submittedName>
        <fullName evidence="3">Putative PucR-like transcription regulator</fullName>
    </submittedName>
</protein>
<dbReference type="InterPro" id="IPR025736">
    <property type="entry name" value="PucR_C-HTH_dom"/>
</dbReference>
<dbReference type="OrthoDB" id="8450798at2"/>
<keyword evidence="4" id="KW-1185">Reference proteome</keyword>
<evidence type="ECO:0000259" key="2">
    <source>
        <dbReference type="Pfam" id="PF13556"/>
    </source>
</evidence>
<dbReference type="Pfam" id="PF13556">
    <property type="entry name" value="HTH_30"/>
    <property type="match status" value="1"/>
</dbReference>
<dbReference type="Gene3D" id="1.10.10.2840">
    <property type="entry name" value="PucR C-terminal helix-turn-helix domain"/>
    <property type="match status" value="1"/>
</dbReference>
<dbReference type="AlphaFoldDB" id="W5W566"/>
<reference evidence="3 4" key="1">
    <citation type="journal article" date="2014" name="BMC Genomics">
        <title>Complete genome sequence of producer of the glycopeptide antibiotic Aculeximycin Kutzneria albida DSM 43870T, a representative of minor genus of Pseudonocardiaceae.</title>
        <authorList>
            <person name="Rebets Y."/>
            <person name="Tokovenko B."/>
            <person name="Lushchyk I."/>
            <person name="Ruckert C."/>
            <person name="Zaburannyi N."/>
            <person name="Bechthold A."/>
            <person name="Kalinowski J."/>
            <person name="Luzhetskyy A."/>
        </authorList>
    </citation>
    <scope>NUCLEOTIDE SEQUENCE [LARGE SCALE GENOMIC DNA]</scope>
    <source>
        <strain evidence="3">DSM 43870</strain>
    </source>
</reference>
<dbReference type="HOGENOM" id="CLU_017436_4_1_11"/>
<dbReference type="KEGG" id="kal:KALB_3000"/>
<proteinExistence type="predicted"/>
<dbReference type="Proteomes" id="UP000019225">
    <property type="component" value="Chromosome"/>
</dbReference>
<organism evidence="3 4">
    <name type="scientific">Kutzneria albida DSM 43870</name>
    <dbReference type="NCBI Taxonomy" id="1449976"/>
    <lineage>
        <taxon>Bacteria</taxon>
        <taxon>Bacillati</taxon>
        <taxon>Actinomycetota</taxon>
        <taxon>Actinomycetes</taxon>
        <taxon>Pseudonocardiales</taxon>
        <taxon>Pseudonocardiaceae</taxon>
        <taxon>Kutzneria</taxon>
    </lineage>
</organism>
<dbReference type="InterPro" id="IPR042070">
    <property type="entry name" value="PucR_C-HTH_sf"/>
</dbReference>
<accession>W5W566</accession>
<evidence type="ECO:0000313" key="3">
    <source>
        <dbReference type="EMBL" id="AHH96368.1"/>
    </source>
</evidence>
<dbReference type="InterPro" id="IPR051448">
    <property type="entry name" value="CdaR-like_regulators"/>
</dbReference>
<dbReference type="PANTHER" id="PTHR33744">
    <property type="entry name" value="CARBOHYDRATE DIACID REGULATOR"/>
    <property type="match status" value="1"/>
</dbReference>
<gene>
    <name evidence="3" type="ORF">KALB_3000</name>
</gene>